<keyword evidence="9 15" id="KW-0067">ATP-binding</keyword>
<dbReference type="PANTHER" id="PTHR12213:SF0">
    <property type="entry name" value="CORRINOID ADENOSYLTRANSFERASE MMAB"/>
    <property type="match status" value="1"/>
</dbReference>
<dbReference type="GO" id="GO:0009236">
    <property type="term" value="P:cobalamin biosynthetic process"/>
    <property type="evidence" value="ECO:0007669"/>
    <property type="project" value="UniProtKB-UniRule"/>
</dbReference>
<dbReference type="PANTHER" id="PTHR12213">
    <property type="entry name" value="CORRINOID ADENOSYLTRANSFERASE"/>
    <property type="match status" value="1"/>
</dbReference>
<keyword evidence="7 15" id="KW-0808">Transferase</keyword>
<feature type="domain" description="Cobalamin adenosyltransferase-like" evidence="16">
    <location>
        <begin position="3"/>
        <end position="165"/>
    </location>
</feature>
<dbReference type="GO" id="GO:0005524">
    <property type="term" value="F:ATP binding"/>
    <property type="evidence" value="ECO:0007669"/>
    <property type="project" value="UniProtKB-UniRule"/>
</dbReference>
<evidence type="ECO:0000256" key="13">
    <source>
        <dbReference type="ARBA" id="ARBA00048555"/>
    </source>
</evidence>
<evidence type="ECO:0000313" key="18">
    <source>
        <dbReference type="Proteomes" id="UP000317557"/>
    </source>
</evidence>
<evidence type="ECO:0000256" key="1">
    <source>
        <dbReference type="ARBA" id="ARBA00004496"/>
    </source>
</evidence>
<dbReference type="EMBL" id="FXTP01000004">
    <property type="protein sequence ID" value="SMO54544.1"/>
    <property type="molecule type" value="Genomic_DNA"/>
</dbReference>
<keyword evidence="15" id="KW-0169">Cobalamin biosynthesis</keyword>
<evidence type="ECO:0000256" key="3">
    <source>
        <dbReference type="ARBA" id="ARBA00007487"/>
    </source>
</evidence>
<dbReference type="GO" id="GO:0008817">
    <property type="term" value="F:corrinoid adenosyltransferase activity"/>
    <property type="evidence" value="ECO:0007669"/>
    <property type="project" value="UniProtKB-UniRule"/>
</dbReference>
<organism evidence="17 18">
    <name type="scientific">Gracilimonas mengyeensis</name>
    <dbReference type="NCBI Taxonomy" id="1302730"/>
    <lineage>
        <taxon>Bacteria</taxon>
        <taxon>Pseudomonadati</taxon>
        <taxon>Balneolota</taxon>
        <taxon>Balneolia</taxon>
        <taxon>Balneolales</taxon>
        <taxon>Balneolaceae</taxon>
        <taxon>Gracilimonas</taxon>
    </lineage>
</organism>
<keyword evidence="8 15" id="KW-0547">Nucleotide-binding</keyword>
<evidence type="ECO:0000256" key="10">
    <source>
        <dbReference type="ARBA" id="ARBA00031529"/>
    </source>
</evidence>
<evidence type="ECO:0000256" key="11">
    <source>
        <dbReference type="ARBA" id="ARBA00033334"/>
    </source>
</evidence>
<evidence type="ECO:0000256" key="2">
    <source>
        <dbReference type="ARBA" id="ARBA00005121"/>
    </source>
</evidence>
<dbReference type="Pfam" id="PF01923">
    <property type="entry name" value="Cob_adeno_trans"/>
    <property type="match status" value="1"/>
</dbReference>
<accession>A0A521C535</accession>
<keyword evidence="6" id="KW-0963">Cytoplasm</keyword>
<evidence type="ECO:0000313" key="17">
    <source>
        <dbReference type="EMBL" id="SMO54544.1"/>
    </source>
</evidence>
<dbReference type="NCBIfam" id="TIGR00636">
    <property type="entry name" value="PduO_Nterm"/>
    <property type="match status" value="1"/>
</dbReference>
<dbReference type="Proteomes" id="UP000317557">
    <property type="component" value="Unassembled WGS sequence"/>
</dbReference>
<keyword evidence="18" id="KW-1185">Reference proteome</keyword>
<evidence type="ECO:0000256" key="5">
    <source>
        <dbReference type="ARBA" id="ARBA00020963"/>
    </source>
</evidence>
<evidence type="ECO:0000256" key="7">
    <source>
        <dbReference type="ARBA" id="ARBA00022679"/>
    </source>
</evidence>
<evidence type="ECO:0000256" key="6">
    <source>
        <dbReference type="ARBA" id="ARBA00022490"/>
    </source>
</evidence>
<evidence type="ECO:0000256" key="12">
    <source>
        <dbReference type="ARBA" id="ARBA00033354"/>
    </source>
</evidence>
<dbReference type="Gene3D" id="1.20.1200.10">
    <property type="entry name" value="Cobalamin adenosyltransferase-like"/>
    <property type="match status" value="1"/>
</dbReference>
<comment type="pathway">
    <text evidence="2 15">Cofactor biosynthesis; adenosylcobalamin biosynthesis; adenosylcobalamin from cob(II)yrinate a,c-diamide: step 2/7.</text>
</comment>
<evidence type="ECO:0000256" key="4">
    <source>
        <dbReference type="ARBA" id="ARBA00012454"/>
    </source>
</evidence>
<evidence type="ECO:0000256" key="9">
    <source>
        <dbReference type="ARBA" id="ARBA00022840"/>
    </source>
</evidence>
<comment type="catalytic activity">
    <reaction evidence="13 15">
        <text>2 cob(II)yrinate a,c diamide + reduced [electron-transfer flavoprotein] + 2 ATP = 2 adenosylcob(III)yrinate a,c-diamide + 2 triphosphate + oxidized [electron-transfer flavoprotein] + 3 H(+)</text>
        <dbReference type="Rhea" id="RHEA:11528"/>
        <dbReference type="Rhea" id="RHEA-COMP:10685"/>
        <dbReference type="Rhea" id="RHEA-COMP:10686"/>
        <dbReference type="ChEBI" id="CHEBI:15378"/>
        <dbReference type="ChEBI" id="CHEBI:18036"/>
        <dbReference type="ChEBI" id="CHEBI:30616"/>
        <dbReference type="ChEBI" id="CHEBI:57692"/>
        <dbReference type="ChEBI" id="CHEBI:58307"/>
        <dbReference type="ChEBI" id="CHEBI:58503"/>
        <dbReference type="ChEBI" id="CHEBI:58537"/>
        <dbReference type="EC" id="2.5.1.17"/>
    </reaction>
</comment>
<comment type="subcellular location">
    <subcellularLocation>
        <location evidence="1">Cytoplasm</location>
    </subcellularLocation>
</comment>
<evidence type="ECO:0000256" key="15">
    <source>
        <dbReference type="RuleBase" id="RU366026"/>
    </source>
</evidence>
<evidence type="ECO:0000259" key="16">
    <source>
        <dbReference type="Pfam" id="PF01923"/>
    </source>
</evidence>
<sequence length="181" mass="20414">MKIYTKKGDTGETSLFGGQRVSKSSKRIDAYGTVDELNSILGMVISFGVTKEGAEWLKTVQQQLFVLGADLATPASRKVRIDRISEEEVSYLEEAIDEMDESLEQLKNFILPGGAQAGATLHFARTVCRRAERTTVQTRHEEEISEEAIRYLNRLSDFLFVLARYENLKAGTEEQTWMPSK</sequence>
<proteinExistence type="inferred from homology"/>
<dbReference type="GO" id="GO:0005737">
    <property type="term" value="C:cytoplasm"/>
    <property type="evidence" value="ECO:0007669"/>
    <property type="project" value="UniProtKB-SubCell"/>
</dbReference>
<gene>
    <name evidence="17" type="ORF">SAMN06265219_104172</name>
</gene>
<name>A0A521C535_9BACT</name>
<comment type="catalytic activity">
    <reaction evidence="14 15">
        <text>2 cob(II)alamin + reduced [electron-transfer flavoprotein] + 2 ATP = 2 adenosylcob(III)alamin + 2 triphosphate + oxidized [electron-transfer flavoprotein] + 3 H(+)</text>
        <dbReference type="Rhea" id="RHEA:28671"/>
        <dbReference type="Rhea" id="RHEA-COMP:10685"/>
        <dbReference type="Rhea" id="RHEA-COMP:10686"/>
        <dbReference type="ChEBI" id="CHEBI:15378"/>
        <dbReference type="ChEBI" id="CHEBI:16304"/>
        <dbReference type="ChEBI" id="CHEBI:18036"/>
        <dbReference type="ChEBI" id="CHEBI:18408"/>
        <dbReference type="ChEBI" id="CHEBI:30616"/>
        <dbReference type="ChEBI" id="CHEBI:57692"/>
        <dbReference type="ChEBI" id="CHEBI:58307"/>
        <dbReference type="EC" id="2.5.1.17"/>
    </reaction>
</comment>
<dbReference type="SUPFAM" id="SSF89028">
    <property type="entry name" value="Cobalamin adenosyltransferase-like"/>
    <property type="match status" value="1"/>
</dbReference>
<reference evidence="17 18" key="1">
    <citation type="submission" date="2017-05" db="EMBL/GenBank/DDBJ databases">
        <authorList>
            <person name="Varghese N."/>
            <person name="Submissions S."/>
        </authorList>
    </citation>
    <scope>NUCLEOTIDE SEQUENCE [LARGE SCALE GENOMIC DNA]</scope>
    <source>
        <strain evidence="17 18">DSM 21985</strain>
    </source>
</reference>
<protein>
    <recommendedName>
        <fullName evidence="5 15">Corrinoid adenosyltransferase</fullName>
        <ecNumber evidence="4 15">2.5.1.17</ecNumber>
    </recommendedName>
    <alternativeName>
        <fullName evidence="10 15">Cob(II)alamin adenosyltransferase</fullName>
    </alternativeName>
    <alternativeName>
        <fullName evidence="12 15">Cob(II)yrinic acid a,c-diamide adenosyltransferase</fullName>
    </alternativeName>
    <alternativeName>
        <fullName evidence="11 15">Cobinamide/cobalamin adenosyltransferase</fullName>
    </alternativeName>
</protein>
<evidence type="ECO:0000256" key="14">
    <source>
        <dbReference type="ARBA" id="ARBA00048692"/>
    </source>
</evidence>
<comment type="similarity">
    <text evidence="3 15">Belongs to the Cob(I)alamin adenosyltransferase family.</text>
</comment>
<dbReference type="RefSeq" id="WP_142453779.1">
    <property type="nucleotide sequence ID" value="NZ_FXTP01000004.1"/>
</dbReference>
<evidence type="ECO:0000256" key="8">
    <source>
        <dbReference type="ARBA" id="ARBA00022741"/>
    </source>
</evidence>
<dbReference type="OrthoDB" id="9778896at2"/>
<dbReference type="AlphaFoldDB" id="A0A521C535"/>
<dbReference type="InterPro" id="IPR029499">
    <property type="entry name" value="PduO-typ"/>
</dbReference>
<dbReference type="FunFam" id="1.20.1200.10:FF:000003">
    <property type="entry name" value="ATP:cob(I)alamin adenosyltransferase"/>
    <property type="match status" value="1"/>
</dbReference>
<dbReference type="UniPathway" id="UPA00148">
    <property type="reaction ID" value="UER00233"/>
</dbReference>
<dbReference type="InterPro" id="IPR036451">
    <property type="entry name" value="CblAdoTrfase-like_sf"/>
</dbReference>
<dbReference type="InterPro" id="IPR016030">
    <property type="entry name" value="CblAdoTrfase-like"/>
</dbReference>
<dbReference type="EC" id="2.5.1.17" evidence="4 15"/>